<dbReference type="Pfam" id="PF08340">
    <property type="entry name" value="YicC-like_C"/>
    <property type="match status" value="1"/>
</dbReference>
<evidence type="ECO:0000256" key="1">
    <source>
        <dbReference type="ARBA" id="ARBA00001968"/>
    </source>
</evidence>
<evidence type="ECO:0000256" key="4">
    <source>
        <dbReference type="ARBA" id="ARBA00022801"/>
    </source>
</evidence>
<dbReference type="Pfam" id="PF03755">
    <property type="entry name" value="YicC-like_N"/>
    <property type="match status" value="1"/>
</dbReference>
<keyword evidence="2" id="KW-0540">Nuclease</keyword>
<accession>A0AAN4UR53</accession>
<dbReference type="Proteomes" id="UP000199541">
    <property type="component" value="Unassembled WGS sequence"/>
</dbReference>
<keyword evidence="11" id="KW-1185">Reference proteome</keyword>
<protein>
    <submittedName>
        <fullName evidence="10">TIGR00255 family protein</fullName>
    </submittedName>
</protein>
<comment type="cofactor">
    <cofactor evidence="1">
        <name>a divalent metal cation</name>
        <dbReference type="ChEBI" id="CHEBI:60240"/>
    </cofactor>
</comment>
<dbReference type="EMBL" id="BNAB01000006">
    <property type="protein sequence ID" value="GHE01488.1"/>
    <property type="molecule type" value="Genomic_DNA"/>
</dbReference>
<reference evidence="9" key="1">
    <citation type="journal article" date="2014" name="Int. J. Syst. Evol. Microbiol.">
        <title>Complete genome sequence of Corynebacterium casei LMG S-19264T (=DSM 44701T), isolated from a smear-ripened cheese.</title>
        <authorList>
            <consortium name="US DOE Joint Genome Institute (JGI-PGF)"/>
            <person name="Walter F."/>
            <person name="Albersmeier A."/>
            <person name="Kalinowski J."/>
            <person name="Ruckert C."/>
        </authorList>
    </citation>
    <scope>NUCLEOTIDE SEQUENCE</scope>
    <source>
        <strain evidence="9">CGMCC 1.10859</strain>
    </source>
</reference>
<dbReference type="PANTHER" id="PTHR30636">
    <property type="entry name" value="UPF0701 PROTEIN YICC"/>
    <property type="match status" value="1"/>
</dbReference>
<dbReference type="EMBL" id="FNOB01000007">
    <property type="protein sequence ID" value="SDW87686.1"/>
    <property type="molecule type" value="Genomic_DNA"/>
</dbReference>
<evidence type="ECO:0000256" key="3">
    <source>
        <dbReference type="ARBA" id="ARBA00022759"/>
    </source>
</evidence>
<evidence type="ECO:0000313" key="11">
    <source>
        <dbReference type="Proteomes" id="UP000199541"/>
    </source>
</evidence>
<evidence type="ECO:0000313" key="9">
    <source>
        <dbReference type="EMBL" id="GHE01488.1"/>
    </source>
</evidence>
<feature type="coiled-coil region" evidence="6">
    <location>
        <begin position="164"/>
        <end position="191"/>
    </location>
</feature>
<dbReference type="PANTHER" id="PTHR30636:SF3">
    <property type="entry name" value="UPF0701 PROTEIN YICC"/>
    <property type="match status" value="1"/>
</dbReference>
<dbReference type="RefSeq" id="WP_035844232.1">
    <property type="nucleotide sequence ID" value="NZ_BNAB01000006.1"/>
</dbReference>
<evidence type="ECO:0000256" key="6">
    <source>
        <dbReference type="SAM" id="Coils"/>
    </source>
</evidence>
<keyword evidence="6" id="KW-0175">Coiled coil</keyword>
<evidence type="ECO:0000256" key="2">
    <source>
        <dbReference type="ARBA" id="ARBA00022722"/>
    </source>
</evidence>
<dbReference type="Proteomes" id="UP000634647">
    <property type="component" value="Unassembled WGS sequence"/>
</dbReference>
<reference evidence="9" key="3">
    <citation type="submission" date="2023-06" db="EMBL/GenBank/DDBJ databases">
        <authorList>
            <person name="Sun Q."/>
            <person name="Zhou Y."/>
        </authorList>
    </citation>
    <scope>NUCLEOTIDE SEQUENCE</scope>
    <source>
        <strain evidence="9">CGMCC 1.10859</strain>
    </source>
</reference>
<comment type="similarity">
    <text evidence="5">Belongs to the YicC/YloC family.</text>
</comment>
<comment type="caution">
    <text evidence="9">The sequence shown here is derived from an EMBL/GenBank/DDBJ whole genome shotgun (WGS) entry which is preliminary data.</text>
</comment>
<keyword evidence="4" id="KW-0378">Hydrolase</keyword>
<name>A0AAN4UR53_9RHOB</name>
<dbReference type="AlphaFoldDB" id="A0AAN4UR53"/>
<evidence type="ECO:0000259" key="8">
    <source>
        <dbReference type="Pfam" id="PF08340"/>
    </source>
</evidence>
<dbReference type="InterPro" id="IPR005229">
    <property type="entry name" value="YicC/YloC-like"/>
</dbReference>
<proteinExistence type="inferred from homology"/>
<evidence type="ECO:0000313" key="12">
    <source>
        <dbReference type="Proteomes" id="UP000634647"/>
    </source>
</evidence>
<dbReference type="GO" id="GO:0016787">
    <property type="term" value="F:hydrolase activity"/>
    <property type="evidence" value="ECO:0007669"/>
    <property type="project" value="UniProtKB-KW"/>
</dbReference>
<evidence type="ECO:0000259" key="7">
    <source>
        <dbReference type="Pfam" id="PF03755"/>
    </source>
</evidence>
<reference evidence="10 11" key="2">
    <citation type="submission" date="2016-10" db="EMBL/GenBank/DDBJ databases">
        <authorList>
            <person name="Varghese N."/>
            <person name="Submissions S."/>
        </authorList>
    </citation>
    <scope>NUCLEOTIDE SEQUENCE [LARGE SCALE GENOMIC DNA]</scope>
    <source>
        <strain evidence="10 11">DSM 24802</strain>
    </source>
</reference>
<dbReference type="InterPro" id="IPR013551">
    <property type="entry name" value="YicC-like_C"/>
</dbReference>
<keyword evidence="3" id="KW-0255">Endonuclease</keyword>
<evidence type="ECO:0000256" key="5">
    <source>
        <dbReference type="ARBA" id="ARBA00035648"/>
    </source>
</evidence>
<sequence>MIVSMTGFASAKGQGAGASWAWDMRGVNGRGLDLRLRLPEGIDRLEAAVRAELGRRIGRGNVSLTLKLARDSGANGLRINPAGLRAALAALAQIDQVARAQGLACAAVSPAEVLALRGVAETGADPDEADSAPLVAALMDSLAELVDAFQAMRAAEGAALAKVIEDQISRIADLAREARALAEARRDQMAEALRANLSRVLENTAAADPDRVAQELALLAVKSDVTEELDRLDAHVAQARKLLRAEGPVGRKLDFLMQEFNREANTLCSKSQNAALTQVGLDLKLVIDQMREQIQNVE</sequence>
<gene>
    <name evidence="9" type="ORF">GCM10008024_17160</name>
    <name evidence="10" type="ORF">SAMN05444006_107179</name>
</gene>
<dbReference type="NCBIfam" id="TIGR00255">
    <property type="entry name" value="YicC/YloC family endoribonuclease"/>
    <property type="match status" value="1"/>
</dbReference>
<dbReference type="GO" id="GO:0004521">
    <property type="term" value="F:RNA endonuclease activity"/>
    <property type="evidence" value="ECO:0007669"/>
    <property type="project" value="InterPro"/>
</dbReference>
<evidence type="ECO:0000313" key="10">
    <source>
        <dbReference type="EMBL" id="SDW87686.1"/>
    </source>
</evidence>
<feature type="domain" description="Endoribonuclease YicC-like C-terminal" evidence="8">
    <location>
        <begin position="182"/>
        <end position="298"/>
    </location>
</feature>
<organism evidence="9 12">
    <name type="scientific">Allgaiera indica</name>
    <dbReference type="NCBI Taxonomy" id="765699"/>
    <lineage>
        <taxon>Bacteria</taxon>
        <taxon>Pseudomonadati</taxon>
        <taxon>Pseudomonadota</taxon>
        <taxon>Alphaproteobacteria</taxon>
        <taxon>Rhodobacterales</taxon>
        <taxon>Paracoccaceae</taxon>
        <taxon>Allgaiera</taxon>
    </lineage>
</organism>
<feature type="domain" description="Endoribonuclease YicC-like N-terminal" evidence="7">
    <location>
        <begin position="2"/>
        <end position="161"/>
    </location>
</feature>
<dbReference type="InterPro" id="IPR013527">
    <property type="entry name" value="YicC-like_N"/>
</dbReference>